<evidence type="ECO:0000313" key="3">
    <source>
        <dbReference type="Proteomes" id="UP000309340"/>
    </source>
</evidence>
<keyword evidence="3" id="KW-1185">Reference proteome</keyword>
<gene>
    <name evidence="2" type="ORF">B0A55_09067</name>
</gene>
<evidence type="ECO:0000256" key="1">
    <source>
        <dbReference type="SAM" id="MobiDB-lite"/>
    </source>
</evidence>
<organism evidence="2 3">
    <name type="scientific">Friedmanniomyces simplex</name>
    <dbReference type="NCBI Taxonomy" id="329884"/>
    <lineage>
        <taxon>Eukaryota</taxon>
        <taxon>Fungi</taxon>
        <taxon>Dikarya</taxon>
        <taxon>Ascomycota</taxon>
        <taxon>Pezizomycotina</taxon>
        <taxon>Dothideomycetes</taxon>
        <taxon>Dothideomycetidae</taxon>
        <taxon>Mycosphaerellales</taxon>
        <taxon>Teratosphaeriaceae</taxon>
        <taxon>Friedmanniomyces</taxon>
    </lineage>
</organism>
<comment type="caution">
    <text evidence="2">The sequence shown here is derived from an EMBL/GenBank/DDBJ whole genome shotgun (WGS) entry which is preliminary data.</text>
</comment>
<accession>A0A4U0WXM2</accession>
<evidence type="ECO:0000313" key="2">
    <source>
        <dbReference type="EMBL" id="TKA67313.1"/>
    </source>
</evidence>
<proteinExistence type="predicted"/>
<dbReference type="EMBL" id="NAJQ01000583">
    <property type="protein sequence ID" value="TKA67313.1"/>
    <property type="molecule type" value="Genomic_DNA"/>
</dbReference>
<sequence>MSSPPGLRRKQGAGSLRIASAGMDQRQEATINPRTGKPTVTFNQLLPIPGLLAPSIDINALNGELQSFNNLLAFAPSRDAADAASAEVSGPLIWDEHSRIHKDLVALRRQLADAKNTVDRLTSLKFDTMRSALQARPPSDPARFAAYIRSTWYSHTANTRKRGERTKADVIEDIMRKLMHLSRKLALLPESAFQAFHTLMWLKAKVIRRYSIFAEIDIGPWSREADVLFEQLLRRPRPKHTPSPSDGVDTKEPGSHQQYPAYYDCSSARRELWRAYAREDCSAIAQSSVRLPGRPTDSPVCFHAWAERMLGLLNKHAYQEIEQNVWLAVGAHLPEELAEQVFQYALAAEEVPPLRGMRHEDTSLLDEYRCATRP</sequence>
<dbReference type="AlphaFoldDB" id="A0A4U0WXM2"/>
<protein>
    <submittedName>
        <fullName evidence="2">Uncharacterized protein</fullName>
    </submittedName>
</protein>
<feature type="region of interest" description="Disordered" evidence="1">
    <location>
        <begin position="235"/>
        <end position="256"/>
    </location>
</feature>
<name>A0A4U0WXM2_9PEZI</name>
<feature type="region of interest" description="Disordered" evidence="1">
    <location>
        <begin position="1"/>
        <end position="36"/>
    </location>
</feature>
<dbReference type="Proteomes" id="UP000309340">
    <property type="component" value="Unassembled WGS sequence"/>
</dbReference>
<reference evidence="2 3" key="1">
    <citation type="submission" date="2017-03" db="EMBL/GenBank/DDBJ databases">
        <title>Genomes of endolithic fungi from Antarctica.</title>
        <authorList>
            <person name="Coleine C."/>
            <person name="Masonjones S."/>
            <person name="Stajich J.E."/>
        </authorList>
    </citation>
    <scope>NUCLEOTIDE SEQUENCE [LARGE SCALE GENOMIC DNA]</scope>
    <source>
        <strain evidence="2 3">CCFEE 5184</strain>
    </source>
</reference>